<keyword evidence="4 16" id="KW-0597">Phosphoprotein</keyword>
<feature type="transmembrane region" description="Helical" evidence="16">
    <location>
        <begin position="449"/>
        <end position="469"/>
    </location>
</feature>
<dbReference type="NCBIfam" id="TIGR01937">
    <property type="entry name" value="nqrB"/>
    <property type="match status" value="1"/>
</dbReference>
<evidence type="ECO:0000313" key="18">
    <source>
        <dbReference type="Proteomes" id="UP000260363"/>
    </source>
</evidence>
<dbReference type="SMR" id="A0A097KF67"/>
<organism evidence="17 18">
    <name type="scientific">Chlamydia muridarum</name>
    <dbReference type="NCBI Taxonomy" id="83560"/>
    <lineage>
        <taxon>Bacteria</taxon>
        <taxon>Pseudomonadati</taxon>
        <taxon>Chlamydiota</taxon>
        <taxon>Chlamydiia</taxon>
        <taxon>Chlamydiales</taxon>
        <taxon>Chlamydiaceae</taxon>
        <taxon>Chlamydia/Chlamydophila group</taxon>
        <taxon>Chlamydia</taxon>
    </lineage>
</organism>
<dbReference type="RefSeq" id="WP_010230815.1">
    <property type="nucleotide sequence ID" value="NZ_CP007217.1"/>
</dbReference>
<keyword evidence="8 16" id="KW-1278">Translocase</keyword>
<protein>
    <recommendedName>
        <fullName evidence="16">Na(+)-translocating NADH-quinone reductase subunit B</fullName>
        <shortName evidence="16">Na(+)-NQR subunit B</shortName>
        <shortName evidence="16">Na(+)-translocating NQR subunit B</shortName>
        <ecNumber evidence="16">7.2.1.1</ecNumber>
    </recommendedName>
    <alternativeName>
        <fullName evidence="16">NQR complex subunit B</fullName>
    </alternativeName>
    <alternativeName>
        <fullName evidence="16">NQR-1 subunit B</fullName>
    </alternativeName>
</protein>
<feature type="transmembrane region" description="Helical" evidence="16">
    <location>
        <begin position="122"/>
        <end position="142"/>
    </location>
</feature>
<keyword evidence="1 16" id="KW-0813">Transport</keyword>
<name>A0A097KF67_CHLMR</name>
<keyword evidence="15 16" id="KW-0739">Sodium transport</keyword>
<dbReference type="GO" id="GO:0055085">
    <property type="term" value="P:transmembrane transport"/>
    <property type="evidence" value="ECO:0007669"/>
    <property type="project" value="InterPro"/>
</dbReference>
<feature type="transmembrane region" description="Helical" evidence="16">
    <location>
        <begin position="384"/>
        <end position="405"/>
    </location>
</feature>
<keyword evidence="6 16" id="KW-0288">FMN</keyword>
<dbReference type="KEGG" id="cmm:NC80_02770"/>
<comment type="catalytic activity">
    <reaction evidence="16">
        <text>a ubiquinone + n Na(+)(in) + NADH + H(+) = a ubiquinol + n Na(+)(out) + NAD(+)</text>
        <dbReference type="Rhea" id="RHEA:47748"/>
        <dbReference type="Rhea" id="RHEA-COMP:9565"/>
        <dbReference type="Rhea" id="RHEA-COMP:9566"/>
        <dbReference type="ChEBI" id="CHEBI:15378"/>
        <dbReference type="ChEBI" id="CHEBI:16389"/>
        <dbReference type="ChEBI" id="CHEBI:17976"/>
        <dbReference type="ChEBI" id="CHEBI:29101"/>
        <dbReference type="ChEBI" id="CHEBI:57540"/>
        <dbReference type="ChEBI" id="CHEBI:57945"/>
        <dbReference type="EC" id="7.2.1.1"/>
    </reaction>
</comment>
<keyword evidence="5 16" id="KW-0285">Flavoprotein</keyword>
<dbReference type="PATRIC" id="fig|243161.6.peg.588"/>
<keyword evidence="11 16" id="KW-0915">Sodium</keyword>
<evidence type="ECO:0000256" key="13">
    <source>
        <dbReference type="ARBA" id="ARBA00023075"/>
    </source>
</evidence>
<dbReference type="GO" id="GO:0005886">
    <property type="term" value="C:plasma membrane"/>
    <property type="evidence" value="ECO:0007669"/>
    <property type="project" value="UniProtKB-SubCell"/>
</dbReference>
<dbReference type="InterPro" id="IPR004338">
    <property type="entry name" value="NqrB/RnfD"/>
</dbReference>
<evidence type="ECO:0000256" key="9">
    <source>
        <dbReference type="ARBA" id="ARBA00022989"/>
    </source>
</evidence>
<dbReference type="STRING" id="83560.NC80_02770"/>
<comment type="subunit">
    <text evidence="16">Composed of six subunits; NqrA, NqrB, NqrC, NqrD, NqrE and NqrF.</text>
</comment>
<dbReference type="NCBIfam" id="NF002181">
    <property type="entry name" value="PRK01024.1"/>
    <property type="match status" value="1"/>
</dbReference>
<evidence type="ECO:0000256" key="14">
    <source>
        <dbReference type="ARBA" id="ARBA00023136"/>
    </source>
</evidence>
<gene>
    <name evidence="16" type="primary">nqrB</name>
    <name evidence="17" type="ORF">BD36_02955</name>
</gene>
<feature type="modified residue" description="FMN phosphoryl threonine" evidence="16">
    <location>
        <position position="248"/>
    </location>
</feature>
<evidence type="ECO:0000256" key="16">
    <source>
        <dbReference type="HAMAP-Rule" id="MF_00426"/>
    </source>
</evidence>
<dbReference type="GeneID" id="1245910"/>
<keyword evidence="3" id="KW-0997">Cell inner membrane</keyword>
<feature type="transmembrane region" description="Helical" evidence="16">
    <location>
        <begin position="417"/>
        <end position="437"/>
    </location>
</feature>
<keyword evidence="13 16" id="KW-0830">Ubiquinone</keyword>
<keyword evidence="7 16" id="KW-0812">Transmembrane</keyword>
<keyword evidence="2 16" id="KW-1003">Cell membrane</keyword>
<dbReference type="PANTHER" id="PTHR30578">
    <property type="entry name" value="ELECTRON TRANSPORT COMPLEX PROTEIN RNFD"/>
    <property type="match status" value="1"/>
</dbReference>
<dbReference type="Proteomes" id="UP000260363">
    <property type="component" value="Chromosome"/>
</dbReference>
<evidence type="ECO:0000256" key="10">
    <source>
        <dbReference type="ARBA" id="ARBA00023027"/>
    </source>
</evidence>
<proteinExistence type="inferred from homology"/>
<dbReference type="EMBL" id="CP007217">
    <property type="protein sequence ID" value="AJR10625.1"/>
    <property type="molecule type" value="Genomic_DNA"/>
</dbReference>
<evidence type="ECO:0000313" key="17">
    <source>
        <dbReference type="EMBL" id="AJR10625.1"/>
    </source>
</evidence>
<evidence type="ECO:0000256" key="6">
    <source>
        <dbReference type="ARBA" id="ARBA00022643"/>
    </source>
</evidence>
<evidence type="ECO:0000256" key="8">
    <source>
        <dbReference type="ARBA" id="ARBA00022967"/>
    </source>
</evidence>
<evidence type="ECO:0000256" key="15">
    <source>
        <dbReference type="ARBA" id="ARBA00023201"/>
    </source>
</evidence>
<dbReference type="PANTHER" id="PTHR30578:SF1">
    <property type="entry name" value="NA(+)-TRANSLOCATING NADH-QUINONE REDUCTASE SUBUNIT B"/>
    <property type="match status" value="1"/>
</dbReference>
<keyword evidence="14 16" id="KW-0472">Membrane</keyword>
<comment type="subcellular location">
    <subcellularLocation>
        <location evidence="16">Cell membrane</location>
        <topology evidence="16">Multi-pass membrane protein</topology>
    </subcellularLocation>
</comment>
<feature type="transmembrane region" description="Helical" evidence="16">
    <location>
        <begin position="54"/>
        <end position="71"/>
    </location>
</feature>
<accession>A0A097KF67</accession>
<dbReference type="GO" id="GO:0006814">
    <property type="term" value="P:sodium ion transport"/>
    <property type="evidence" value="ECO:0007669"/>
    <property type="project" value="UniProtKB-UniRule"/>
</dbReference>
<evidence type="ECO:0000256" key="5">
    <source>
        <dbReference type="ARBA" id="ARBA00022630"/>
    </source>
</evidence>
<dbReference type="EC" id="7.2.1.1" evidence="16"/>
<dbReference type="OMA" id="FAPTIDH"/>
<dbReference type="GO" id="GO:0010181">
    <property type="term" value="F:FMN binding"/>
    <property type="evidence" value="ECO:0007669"/>
    <property type="project" value="InterPro"/>
</dbReference>
<evidence type="ECO:0000256" key="1">
    <source>
        <dbReference type="ARBA" id="ARBA00022448"/>
    </source>
</evidence>
<feature type="transmembrane region" description="Helical" evidence="16">
    <location>
        <begin position="91"/>
        <end position="115"/>
    </location>
</feature>
<evidence type="ECO:0000256" key="12">
    <source>
        <dbReference type="ARBA" id="ARBA00023065"/>
    </source>
</evidence>
<dbReference type="GO" id="GO:0022904">
    <property type="term" value="P:respiratory electron transport chain"/>
    <property type="evidence" value="ECO:0007669"/>
    <property type="project" value="InterPro"/>
</dbReference>
<dbReference type="InterPro" id="IPR010966">
    <property type="entry name" value="NqrB"/>
</dbReference>
<keyword evidence="9 16" id="KW-1133">Transmembrane helix</keyword>
<evidence type="ECO:0000256" key="11">
    <source>
        <dbReference type="ARBA" id="ARBA00023053"/>
    </source>
</evidence>
<evidence type="ECO:0000256" key="7">
    <source>
        <dbReference type="ARBA" id="ARBA00022692"/>
    </source>
</evidence>
<keyword evidence="12 16" id="KW-0406">Ion transport</keyword>
<dbReference type="HAMAP" id="MF_00426">
    <property type="entry name" value="NqrB"/>
    <property type="match status" value="1"/>
</dbReference>
<evidence type="ECO:0000256" key="3">
    <source>
        <dbReference type="ARBA" id="ARBA00022519"/>
    </source>
</evidence>
<dbReference type="GO" id="GO:0016655">
    <property type="term" value="F:oxidoreductase activity, acting on NAD(P)H, quinone or similar compound as acceptor"/>
    <property type="evidence" value="ECO:0007669"/>
    <property type="project" value="UniProtKB-UniRule"/>
</dbReference>
<dbReference type="KEGG" id="cmg:NC81_02785"/>
<dbReference type="AlphaFoldDB" id="A0A097KF67"/>
<reference evidence="17 18" key="1">
    <citation type="submission" date="2014-02" db="EMBL/GenBank/DDBJ databases">
        <authorList>
            <person name="Chen C."/>
            <person name="Conrad T.A."/>
            <person name="Zhou Z."/>
            <person name="Lai Z."/>
            <person name="Zhong G."/>
        </authorList>
    </citation>
    <scope>NUCLEOTIDE SEQUENCE [LARGE SCALE GENOMIC DNA]</scope>
    <source>
        <strain evidence="17 18">Nigg3-28</strain>
    </source>
</reference>
<feature type="transmembrane region" description="Helical" evidence="16">
    <location>
        <begin position="166"/>
        <end position="186"/>
    </location>
</feature>
<sequence length="503" mass="54969">MLEKFVDSLWKFCRKSKFQYMTPVADAVDSFCFEPLHTPSSPPFVRDAVDVKRWMMLVVIALMPTVFVAIWNSGLQALVYQSSDPQIMEAFLHISGFTSYFSFVSKEIGIASVLFAGCKIFLPLLFISYAVGGTCEVLFAIIRKHKIAEGLLVTGMLYPLILPPTIPYWMAALGIAFGVVIGKELFGGTGMNILNPALTGRAFLFFTFPAKMSGDVWVGSNPSKIKESLAMMNSLAERSNFDGFSQSTCLQILNSTPPSVKRVHIDAIASNILKLEHVPSQEVLQSQFSTWAESFPGLTVDQLSLDQLQNFVTSPTAEGGLGLLPAHFDAAYSLTDAIYGIGKFSTGNLFFGNIVGSLGETSTVACLLGAGLLLLTGIASWRTMLSFGLSSLFFAWLFKIISILAAGQSGAWAPAKFFIPVYRHLFIGGLAFGLVFMATDPVTSPATKLAKWFYGAFIGFLTILIRLINPAYPEGVMLAILLGNVFAPSFDRIALKQYRQRRV</sequence>
<comment type="similarity">
    <text evidence="16">Belongs to the NqrB/RnfD family.</text>
</comment>
<comment type="cofactor">
    <cofactor evidence="16">
        <name>FMN</name>
        <dbReference type="ChEBI" id="CHEBI:58210"/>
    </cofactor>
</comment>
<dbReference type="KEGG" id="cmx:DNC_02790"/>
<evidence type="ECO:0000256" key="2">
    <source>
        <dbReference type="ARBA" id="ARBA00022475"/>
    </source>
</evidence>
<dbReference type="Pfam" id="PF03116">
    <property type="entry name" value="NQR2_RnfD_RnfE"/>
    <property type="match status" value="1"/>
</dbReference>
<keyword evidence="10 16" id="KW-0520">NAD</keyword>
<evidence type="ECO:0000256" key="4">
    <source>
        <dbReference type="ARBA" id="ARBA00022553"/>
    </source>
</evidence>
<comment type="function">
    <text evidence="16">NQR complex catalyzes the reduction of ubiquinone-1 to ubiquinol by two successive reactions, coupled with the transport of Na(+) ions from the cytoplasm to the periplasm. NqrA to NqrE are probably involved in the second step, the conversion of ubisemiquinone to ubiquinol.</text>
</comment>
<feature type="transmembrane region" description="Helical" evidence="16">
    <location>
        <begin position="475"/>
        <end position="495"/>
    </location>
</feature>